<dbReference type="STRING" id="1442369.A0A0D2FC82"/>
<proteinExistence type="predicted"/>
<dbReference type="AlphaFoldDB" id="A0A0D2FC82"/>
<dbReference type="OrthoDB" id="3248508at2759"/>
<sequence length="294" mass="33432">MAVNPRYLPRQPHHARFSSRPLRSSSIKSAGDGRRTLLIIYIRGFLPAHVHSLSTTALASTHYLHENLSAIQIPEEYLLCPRHIQQLAIRETISSFNTASWGLVAFDIPFLGIHPGVIGIWVASLFRSPPELEESLSTSSPVQRSFLGTTGSNIYNPPYSNDVHLAQRKGKVQRPWYFWNKYAGELAKVSSNYVPSDVEFGGRLVDYPSFKKRYNAIQALKNVNEIMKPPARNGWLMNQERIVNYYPASTGPIKERPRPREDTKLVRSLLPQSDNPGLRGNLQVLVHQHFRLYH</sequence>
<name>A0A0D2FC82_9EURO</name>
<evidence type="ECO:0000313" key="2">
    <source>
        <dbReference type="Proteomes" id="UP000053617"/>
    </source>
</evidence>
<dbReference type="Proteomes" id="UP000053617">
    <property type="component" value="Unassembled WGS sequence"/>
</dbReference>
<evidence type="ECO:0000313" key="1">
    <source>
        <dbReference type="EMBL" id="KIW99716.1"/>
    </source>
</evidence>
<dbReference type="EMBL" id="KN847485">
    <property type="protein sequence ID" value="KIW99716.1"/>
    <property type="molecule type" value="Genomic_DNA"/>
</dbReference>
<dbReference type="VEuPathDB" id="FungiDB:Z518_11129"/>
<dbReference type="PANTHER" id="PTHR47842">
    <property type="entry name" value="EXPRESSED PROTEIN"/>
    <property type="match status" value="1"/>
</dbReference>
<dbReference type="RefSeq" id="XP_013266853.1">
    <property type="nucleotide sequence ID" value="XM_013411399.1"/>
</dbReference>
<gene>
    <name evidence="1" type="ORF">Z518_11129</name>
</gene>
<protein>
    <submittedName>
        <fullName evidence="1">Uncharacterized protein</fullName>
    </submittedName>
</protein>
<dbReference type="PANTHER" id="PTHR47842:SF3">
    <property type="entry name" value="DUF676 DOMAIN-CONTAINING PROTEIN"/>
    <property type="match status" value="1"/>
</dbReference>
<dbReference type="HOGENOM" id="CLU_947139_0_0_1"/>
<accession>A0A0D2FC82</accession>
<reference evidence="1 2" key="1">
    <citation type="submission" date="2015-01" db="EMBL/GenBank/DDBJ databases">
        <title>The Genome Sequence of Rhinocladiella mackenzie CBS 650.93.</title>
        <authorList>
            <consortium name="The Broad Institute Genomics Platform"/>
            <person name="Cuomo C."/>
            <person name="de Hoog S."/>
            <person name="Gorbushina A."/>
            <person name="Stielow B."/>
            <person name="Teixiera M."/>
            <person name="Abouelleil A."/>
            <person name="Chapman S.B."/>
            <person name="Priest M."/>
            <person name="Young S.K."/>
            <person name="Wortman J."/>
            <person name="Nusbaum C."/>
            <person name="Birren B."/>
        </authorList>
    </citation>
    <scope>NUCLEOTIDE SEQUENCE [LARGE SCALE GENOMIC DNA]</scope>
    <source>
        <strain evidence="1 2">CBS 650.93</strain>
    </source>
</reference>
<dbReference type="GeneID" id="25299200"/>
<organism evidence="1 2">
    <name type="scientific">Rhinocladiella mackenziei CBS 650.93</name>
    <dbReference type="NCBI Taxonomy" id="1442369"/>
    <lineage>
        <taxon>Eukaryota</taxon>
        <taxon>Fungi</taxon>
        <taxon>Dikarya</taxon>
        <taxon>Ascomycota</taxon>
        <taxon>Pezizomycotina</taxon>
        <taxon>Eurotiomycetes</taxon>
        <taxon>Chaetothyriomycetidae</taxon>
        <taxon>Chaetothyriales</taxon>
        <taxon>Herpotrichiellaceae</taxon>
        <taxon>Rhinocladiella</taxon>
    </lineage>
</organism>
<keyword evidence="2" id="KW-1185">Reference proteome</keyword>